<dbReference type="Proteomes" id="UP000217465">
    <property type="component" value="Unassembled WGS sequence"/>
</dbReference>
<dbReference type="SUPFAM" id="SSF56784">
    <property type="entry name" value="HAD-like"/>
    <property type="match status" value="1"/>
</dbReference>
<comment type="caution">
    <text evidence="2">The sequence shown here is derived from an EMBL/GenBank/DDBJ whole genome shotgun (WGS) entry which is preliminary data.</text>
</comment>
<evidence type="ECO:0000313" key="2">
    <source>
        <dbReference type="EMBL" id="PCH10724.1"/>
    </source>
</evidence>
<dbReference type="InterPro" id="IPR050155">
    <property type="entry name" value="HAD-like_hydrolase_sf"/>
</dbReference>
<keyword evidence="1" id="KW-0378">Hydrolase</keyword>
<accession>A0A0E2UES8</accession>
<evidence type="ECO:0000313" key="3">
    <source>
        <dbReference type="Proteomes" id="UP000217465"/>
    </source>
</evidence>
<dbReference type="EMBL" id="NSGR01000010">
    <property type="protein sequence ID" value="PCH10724.1"/>
    <property type="molecule type" value="Genomic_DNA"/>
</dbReference>
<dbReference type="Gene3D" id="3.40.50.1000">
    <property type="entry name" value="HAD superfamily/HAD-like"/>
    <property type="match status" value="1"/>
</dbReference>
<dbReference type="AlphaFoldDB" id="A0A0E2UES8"/>
<dbReference type="EMBL" id="JARQAG010000008">
    <property type="protein sequence ID" value="MDT2731871.1"/>
    <property type="molecule type" value="Genomic_DNA"/>
</dbReference>
<reference evidence="1" key="2">
    <citation type="submission" date="2023-03" db="EMBL/GenBank/DDBJ databases">
        <authorList>
            <person name="Shen W."/>
            <person name="Cai J."/>
        </authorList>
    </citation>
    <scope>NUCLEOTIDE SEQUENCE</scope>
    <source>
        <strain evidence="1">P82-2</strain>
    </source>
</reference>
<dbReference type="GO" id="GO:0008967">
    <property type="term" value="F:phosphoglycolate phosphatase activity"/>
    <property type="evidence" value="ECO:0007669"/>
    <property type="project" value="TreeGrafter"/>
</dbReference>
<name>A0A0E2UES8_9STRE</name>
<dbReference type="Pfam" id="PF00702">
    <property type="entry name" value="Hydrolase"/>
    <property type="match status" value="1"/>
</dbReference>
<proteinExistence type="predicted"/>
<dbReference type="GO" id="GO:0006281">
    <property type="term" value="P:DNA repair"/>
    <property type="evidence" value="ECO:0007669"/>
    <property type="project" value="TreeGrafter"/>
</dbReference>
<reference evidence="2 3" key="1">
    <citation type="submission" date="2016-06" db="EMBL/GenBank/DDBJ databases">
        <authorList>
            <person name="Haines A.N."/>
            <person name="Council K.R."/>
        </authorList>
    </citation>
    <scope>NUCLEOTIDE SEQUENCE [LARGE SCALE GENOMIC DNA]</scope>
    <source>
        <strain evidence="2 3">SP158-29</strain>
    </source>
</reference>
<dbReference type="NCBIfam" id="TIGR01549">
    <property type="entry name" value="HAD-SF-IA-v1"/>
    <property type="match status" value="1"/>
</dbReference>
<dbReference type="InterPro" id="IPR006439">
    <property type="entry name" value="HAD-SF_hydro_IA"/>
</dbReference>
<organism evidence="2 3">
    <name type="scientific">Streptococcus parauberis</name>
    <dbReference type="NCBI Taxonomy" id="1348"/>
    <lineage>
        <taxon>Bacteria</taxon>
        <taxon>Bacillati</taxon>
        <taxon>Bacillota</taxon>
        <taxon>Bacilli</taxon>
        <taxon>Lactobacillales</taxon>
        <taxon>Streptococcaceae</taxon>
        <taxon>Streptococcus</taxon>
    </lineage>
</organism>
<dbReference type="InterPro" id="IPR023214">
    <property type="entry name" value="HAD_sf"/>
</dbReference>
<dbReference type="SFLD" id="SFLDS00003">
    <property type="entry name" value="Haloacid_Dehalogenase"/>
    <property type="match status" value="1"/>
</dbReference>
<evidence type="ECO:0000313" key="1">
    <source>
        <dbReference type="EMBL" id="MDT2731871.1"/>
    </source>
</evidence>
<dbReference type="Proteomes" id="UP001180515">
    <property type="component" value="Unassembled WGS sequence"/>
</dbReference>
<dbReference type="PANTHER" id="PTHR43434:SF1">
    <property type="entry name" value="PHOSPHOGLYCOLATE PHOSPHATASE"/>
    <property type="match status" value="1"/>
</dbReference>
<dbReference type="PANTHER" id="PTHR43434">
    <property type="entry name" value="PHOSPHOGLYCOLATE PHOSPHATASE"/>
    <property type="match status" value="1"/>
</dbReference>
<dbReference type="InterPro" id="IPR036412">
    <property type="entry name" value="HAD-like_sf"/>
</dbReference>
<dbReference type="OrthoDB" id="9792518at2"/>
<dbReference type="RefSeq" id="WP_004235442.1">
    <property type="nucleotide sequence ID" value="NZ_BAWT01000004.1"/>
</dbReference>
<protein>
    <submittedName>
        <fullName evidence="2">2-deoxyglucose-6-phosphatase</fullName>
    </submittedName>
    <submittedName>
        <fullName evidence="1">HAD family hydrolase</fullName>
    </submittedName>
</protein>
<gene>
    <name evidence="2" type="ORF">A9Y57_02014</name>
    <name evidence="1" type="ORF">P7G31_06380</name>
</gene>
<dbReference type="SFLD" id="SFLDG01129">
    <property type="entry name" value="C1.5:_HAD__Beta-PGM__Phosphata"/>
    <property type="match status" value="1"/>
</dbReference>
<sequence length="253" mass="28548">MIKGILFDKDGTLIDFFSLWQPAIIPVLNQLIKDYHLYPSDIYLEQLSDAIGFHNGEVDPEGAIAWKPYQLIAEDLGEIIEKEVKDLDYNLLTQRLQDYFTDAVHVSMSDIPTFTDTRKLFDKLKRMDIAIGIVTTDTFLSTWKTMEDLGLDHFISFVGTSDNSRPIKPNPELLYQAARLWGCDSSEIIVVGDTPNDMRFANNGRAIGVGVTSGTGNLFSLAEYTSYVIPTVAELVPLLEEINQMKEDPRVNY</sequence>